<comment type="caution">
    <text evidence="1">The sequence shown here is derived from an EMBL/GenBank/DDBJ whole genome shotgun (WGS) entry which is preliminary data.</text>
</comment>
<sequence>MRQKKTALWRWGSANPKFTVVQADSYTGKVPASKQSNDVNSDFFFEQLDLEDNGVKYTEMRLSENTRLSADFILRTSKRNLSHSVRTPLSSVCCTPTQQSSMVNIDRS</sequence>
<evidence type="ECO:0000313" key="1">
    <source>
        <dbReference type="EMBL" id="KAK2939840.1"/>
    </source>
</evidence>
<keyword evidence="2" id="KW-1185">Reference proteome</keyword>
<evidence type="ECO:0000313" key="2">
    <source>
        <dbReference type="Proteomes" id="UP001281761"/>
    </source>
</evidence>
<gene>
    <name evidence="1" type="ORF">BLNAU_25250</name>
</gene>
<dbReference type="Proteomes" id="UP001281761">
    <property type="component" value="Unassembled WGS sequence"/>
</dbReference>
<proteinExistence type="predicted"/>
<reference evidence="1 2" key="1">
    <citation type="journal article" date="2022" name="bioRxiv">
        <title>Genomics of Preaxostyla Flagellates Illuminates Evolutionary Transitions and the Path Towards Mitochondrial Loss.</title>
        <authorList>
            <person name="Novak L.V.F."/>
            <person name="Treitli S.C."/>
            <person name="Pyrih J."/>
            <person name="Halakuc P."/>
            <person name="Pipaliya S.V."/>
            <person name="Vacek V."/>
            <person name="Brzon O."/>
            <person name="Soukal P."/>
            <person name="Eme L."/>
            <person name="Dacks J.B."/>
            <person name="Karnkowska A."/>
            <person name="Elias M."/>
            <person name="Hampl V."/>
        </authorList>
    </citation>
    <scope>NUCLEOTIDE SEQUENCE [LARGE SCALE GENOMIC DNA]</scope>
    <source>
        <strain evidence="1">NAU3</strain>
        <tissue evidence="1">Gut</tissue>
    </source>
</reference>
<dbReference type="EMBL" id="JARBJD010000832">
    <property type="protein sequence ID" value="KAK2939840.1"/>
    <property type="molecule type" value="Genomic_DNA"/>
</dbReference>
<organism evidence="1 2">
    <name type="scientific">Blattamonas nauphoetae</name>
    <dbReference type="NCBI Taxonomy" id="2049346"/>
    <lineage>
        <taxon>Eukaryota</taxon>
        <taxon>Metamonada</taxon>
        <taxon>Preaxostyla</taxon>
        <taxon>Oxymonadida</taxon>
        <taxon>Blattamonas</taxon>
    </lineage>
</organism>
<accession>A0ABQ9WK53</accession>
<protein>
    <submittedName>
        <fullName evidence="1">Uncharacterized protein</fullName>
    </submittedName>
</protein>
<name>A0ABQ9WK53_9EUKA</name>